<keyword evidence="2" id="KW-1185">Reference proteome</keyword>
<protein>
    <recommendedName>
        <fullName evidence="3">Bacteriocin biosynthesis cyclodehydratase domain-containing protein</fullName>
    </recommendedName>
</protein>
<dbReference type="GeneID" id="35000885"/>
<accession>A0A2H4PXP1</accession>
<sequence>MDSHPAAYSPTGYGLHDGEAVVQTPQTVTTLQGERIESIIELLATMDGETAAGDLVDRIPDAKAEYIELLYENTLAYDGRAIPPKLEATESRRLLESVLPSIPPARHHEVPDRLAALSVAVFGDRDPISPVISRLRAAGVSVTDGPREPDVILLSEQLERSGSWSTANELWAESESTLVRTRLTERGWRLGPVLTPDAPACLNCLYERVDANKAGGQLFTETLGGDPPYARAYVDTVTELLFGTLLKQVPRYLDEQFVVYDHYEQERRTPRVFALPHCEVCNV</sequence>
<gene>
    <name evidence="1" type="ORF">SAMN05444271_1428</name>
</gene>
<organism evidence="1 2">
    <name type="scientific">Halohasta litchfieldiae</name>
    <dbReference type="NCBI Taxonomy" id="1073996"/>
    <lineage>
        <taxon>Archaea</taxon>
        <taxon>Methanobacteriati</taxon>
        <taxon>Methanobacteriota</taxon>
        <taxon>Stenosarchaea group</taxon>
        <taxon>Halobacteria</taxon>
        <taxon>Halobacteriales</taxon>
        <taxon>Haloferacaceae</taxon>
        <taxon>Halohasta</taxon>
    </lineage>
</organism>
<evidence type="ECO:0008006" key="3">
    <source>
        <dbReference type="Google" id="ProtNLM"/>
    </source>
</evidence>
<name>A0A1H6XNY6_9EURY</name>
<proteinExistence type="predicted"/>
<dbReference type="Proteomes" id="UP000198888">
    <property type="component" value="Unassembled WGS sequence"/>
</dbReference>
<dbReference type="AlphaFoldDB" id="A0A1H6XNY6"/>
<dbReference type="OrthoDB" id="336103at2157"/>
<dbReference type="EMBL" id="FNYR01000042">
    <property type="protein sequence ID" value="SEJ29866.1"/>
    <property type="molecule type" value="Genomic_DNA"/>
</dbReference>
<dbReference type="KEGG" id="hae:halTADL_0049"/>
<dbReference type="Gene3D" id="3.40.50.720">
    <property type="entry name" value="NAD(P)-binding Rossmann-like Domain"/>
    <property type="match status" value="1"/>
</dbReference>
<dbReference type="STRING" id="1073996.SAMN05444271_1428"/>
<evidence type="ECO:0000313" key="2">
    <source>
        <dbReference type="Proteomes" id="UP000198888"/>
    </source>
</evidence>
<dbReference type="RefSeq" id="WP_089673730.1">
    <property type="nucleotide sequence ID" value="NZ_CP024845.1"/>
</dbReference>
<evidence type="ECO:0000313" key="1">
    <source>
        <dbReference type="EMBL" id="SEJ29866.1"/>
    </source>
</evidence>
<accession>A0A1H6XNY6</accession>
<reference evidence="1 2" key="1">
    <citation type="submission" date="2016-10" db="EMBL/GenBank/DDBJ databases">
        <authorList>
            <person name="de Groot N.N."/>
        </authorList>
    </citation>
    <scope>NUCLEOTIDE SEQUENCE [LARGE SCALE GENOMIC DNA]</scope>
    <source>
        <strain evidence="1 2">DSM 22187</strain>
    </source>
</reference>